<reference evidence="2 3" key="1">
    <citation type="submission" date="2020-04" db="EMBL/GenBank/DDBJ databases">
        <title>Plant Genome Project.</title>
        <authorList>
            <person name="Zhang R.-G."/>
        </authorList>
    </citation>
    <scope>NUCLEOTIDE SEQUENCE [LARGE SCALE GENOMIC DNA]</scope>
    <source>
        <strain evidence="2">YNK0</strain>
        <tissue evidence="2">Leaf</tissue>
    </source>
</reference>
<dbReference type="OrthoDB" id="913480at2759"/>
<dbReference type="OMA" id="MEGSYCA"/>
<feature type="compositionally biased region" description="Polar residues" evidence="1">
    <location>
        <begin position="1125"/>
        <end position="1140"/>
    </location>
</feature>
<feature type="region of interest" description="Disordered" evidence="1">
    <location>
        <begin position="464"/>
        <end position="566"/>
    </location>
</feature>
<protein>
    <submittedName>
        <fullName evidence="2">Uncharacterized protein</fullName>
    </submittedName>
</protein>
<accession>A0A835DKX7</accession>
<feature type="region of interest" description="Disordered" evidence="1">
    <location>
        <begin position="1125"/>
        <end position="1172"/>
    </location>
</feature>
<comment type="caution">
    <text evidence="2">The sequence shown here is derived from an EMBL/GenBank/DDBJ whole genome shotgun (WGS) entry which is preliminary data.</text>
</comment>
<dbReference type="EMBL" id="JABCRI010000006">
    <property type="protein sequence ID" value="KAF8404447.1"/>
    <property type="molecule type" value="Genomic_DNA"/>
</dbReference>
<dbReference type="PANTHER" id="PTHR33621">
    <property type="entry name" value="ASPARTIC/GLUTAMIC ACID-RICH PROTEIN"/>
    <property type="match status" value="1"/>
</dbReference>
<keyword evidence="3" id="KW-1185">Reference proteome</keyword>
<organism evidence="2 3">
    <name type="scientific">Tetracentron sinense</name>
    <name type="common">Spur-leaf</name>
    <dbReference type="NCBI Taxonomy" id="13715"/>
    <lineage>
        <taxon>Eukaryota</taxon>
        <taxon>Viridiplantae</taxon>
        <taxon>Streptophyta</taxon>
        <taxon>Embryophyta</taxon>
        <taxon>Tracheophyta</taxon>
        <taxon>Spermatophyta</taxon>
        <taxon>Magnoliopsida</taxon>
        <taxon>Trochodendrales</taxon>
        <taxon>Trochodendraceae</taxon>
        <taxon>Tetracentron</taxon>
    </lineage>
</organism>
<dbReference type="PANTHER" id="PTHR33621:SF2">
    <property type="entry name" value="RIBOSOMAL L1 DOMAIN-CONTAINING PROTEIN"/>
    <property type="match status" value="1"/>
</dbReference>
<feature type="compositionally biased region" description="Basic residues" evidence="1">
    <location>
        <begin position="319"/>
        <end position="332"/>
    </location>
</feature>
<feature type="region of interest" description="Disordered" evidence="1">
    <location>
        <begin position="674"/>
        <end position="694"/>
    </location>
</feature>
<evidence type="ECO:0000256" key="1">
    <source>
        <dbReference type="SAM" id="MobiDB-lite"/>
    </source>
</evidence>
<proteinExistence type="predicted"/>
<feature type="compositionally biased region" description="Acidic residues" evidence="1">
    <location>
        <begin position="1731"/>
        <end position="1743"/>
    </location>
</feature>
<feature type="compositionally biased region" description="Basic and acidic residues" evidence="1">
    <location>
        <begin position="1744"/>
        <end position="1754"/>
    </location>
</feature>
<feature type="region of interest" description="Disordered" evidence="1">
    <location>
        <begin position="319"/>
        <end position="339"/>
    </location>
</feature>
<sequence>MEFHMMKRKDLQALCKKHSIPANTTNMEMVDKLTSLLKGEEKFITGCEYFLKDSAEIAGANGSMVETKQSEKVSKLNKNVISVEMEFHKMKRKDLQALCIKHSIPANTTNMEMIDKLSSLLKGEEKSTTVGPSCLKDSGEIAGANGSKVVTKQSKKVTFCVEDEKIEIVDLEKDPDGKNSREMKRASRRRSMINPETEKLHPITKKVGTTESSEEIQENLVRTARSRAAKLTMVQSCPVEKKPSSGVNSKSSEVKNVNGTDKPPPVVNLSGDEVVRNSATEETRGPMRRSLKSKELSPGNLRAVSENWKEGAIGDARVVKKKSTQKRSRNRGNVKDREGTLPLDEVSEIVIAEIENENSLKVVKHPRRSKRNALKAGVSIPVSGEPGTSEMLRRNKRSRSHVLGEEDSAAESVTGTGVEVQEKCEETLQFEEPLRRASRNASKQGSFVLTNVNTGTEAVVQKERVEASQFKEEPPRRSRCFASKRKSIAPSNWKEETDEALGENKLKKQSGDTILEEEASVTRRAFQLEEPPRRSRRNASKRDSVAPTNGIDGTAEAVGKTKPHKQWREPILEEEASVTEHVSLIGEPQRRSKRKTSKLHFIAPTDEMMGTDAVAGKKESRKRSRVPMLEKEALVSKSVSPLEELPIDAGLFVPAVAGSTYKSVLSCIKEVPEEMNKKRKGKKPSRGNKQNRSEEVLPIISETNDVKEFIEGNLQETTVSKCVKLHPDSRNHEIQGSIREFVVVMEKEDMPMGDEKESLLEDNIQEGCKDDWTSRSGNNQGDFDYNEGAEPAEFIDDASEVVPDGITSLAEGFSPVHQSKDLKYEEGNELSTGQNKHPRDVGVTAHEVEDHKSSDCREILVEVVENNGLTVNEFALEDHFTESRESRGLNKNCEHDSEEFSERDMLECFDGHGISKAIDDRERGNNGKIEEASEILEIVSIAHEATTEIVADKATEVQFCEIRNSSLVTTPLTTSTAPGCPEYEAANKLSTGQHKYPRDGNVTDNEVEDHKASDCKEEKLVEIAKSNELTEAIIHDFVFEGYLTEFKESKGSTKNCEHNSEEVREMGVLECFDRFGISQSILEEREIRDAEKFEEADEILEIVTESHEVTAEIVAEKSEVQFTEISHSSFGTSPLPSSTAPECEVSGLNNDGESNGEHTFSIDRDEGEQDGNQSEAHFPVLINNSSNSNTDIIEGEDTSDYVTEIDAGTMQEGETFINNVGTEMSSKEKAEEDMREKKAEYEEAVKMGRALLTVVEEIDRDSCEGDLEVEAEVAPEAIGNHGIYGELDVKEENISGPPVLDEPICEDAEVTEKKASTEAVEGNFDSDDGKNVINKVGNLGTASPIDQEDLSGCAYHKEVAKVSGGTNAISDEAICGVAEDKQNQASIGMYTGDGKVVIKEGEKVGYLPQFAPKELAVYKVDEFTKVKVNAVVDQEHNCEADERTDEVKFDCEDGKDFADEEEFALISEQISLEKLADHENHEEKVAKMYCNADSIVDKLLIEYNGVTEAKVDGETLERNFGYDCKVVAKEEENAPSSPQVSPVELDDHYDHEMKVLAHEYSSADTILNEPSLINTGTEKKANAGTVERNFDCEDSLYAIKEENARTLLQVSSEGLSESVLDHEENFEEINGSGLAVIDDPICKYGVSSEHRAVEVAKEKAFPMGTEAPFDVKDSKDVLVEEENAGISPLFDTLKLGDCEDHQKVVISDVNESIDVVSDALVLEDCGDAEGEETLESMEDSFDYEESKDVSKEEDNAGISPHVTPEEIVDQGNQMKKEVSEVNGGVPDVSDEHIFENGIVAEDKASVATMEGNTGFEDSKDAGAKGVEKAWGSTQKCDNWEVYKGESRGGYTEAENFALASHFNPEMGSSVSSVNVSVHRGDVESKCDLAAYKISSCKINFSGDSAGEEDESLLHVKKSGREIAETKEISKVVSENELTDSNVNADRFFVFIDSHEDRGNVLKKKFLASFEDVEVTEEKSDKATMAEYSDHEDSMDVVNKEEITGSLSDVTCDPKKVELAESINGSADVDLDQQICQDGSIAEEKEVLPTKEAIFYFEDGKDVDKDRKESEMDGSVDAVLDENISENDKVEVKRAIHLTMKVNLGSDDSKYVAEDELLRTLPQICHKEVEAEEYCSSNFSAQPVCEDGEVAAVKVNGGTIEGNFDCVNDKDFSKEGQSTRIVLQVSPKQFGVHQAVGVIESKFHYDHYKEDVAKVEDNVGTLLQDAKEQHDSHEDNLVEDVANTNASDCVVLGEPGHEDKISEEQADGTTMEENFDSKKSKIVAEEVEALEIENFAKAHSLTPETGANCSAVSPLNLTFQGIGDSKFNFTTYELSSWEINLFSGENVLEENVESDVGAMESNFDYEDCKDIAKVNDAVLEEPILEDGEEVAEMNDSDLAISNELIVEDSDKVAEVNGSISTVLDEPIFGDGEVSKEHTDVATKEENFDFSTSKNVAKEFDNSNDIAKVQTISEISSLKPEMGDGISEFNLAAYELNSWEINLFSGDNAGEEDECLVQSEKSGEIVEANELSEAVLEPEFKNETIDQSVPSLVQAKEREASSSLPIRSGVGVSVLVYSYSPAHLPVGRPCGGNKRFSWDTQSLVNALVSDEVSPQHSQ</sequence>
<feature type="compositionally biased region" description="Basic residues" evidence="1">
    <location>
        <begin position="477"/>
        <end position="487"/>
    </location>
</feature>
<dbReference type="Proteomes" id="UP000655225">
    <property type="component" value="Unassembled WGS sequence"/>
</dbReference>
<evidence type="ECO:0000313" key="2">
    <source>
        <dbReference type="EMBL" id="KAF8404447.1"/>
    </source>
</evidence>
<feature type="region of interest" description="Disordered" evidence="1">
    <location>
        <begin position="1731"/>
        <end position="1765"/>
    </location>
</feature>
<feature type="compositionally biased region" description="Basic and acidic residues" evidence="1">
    <location>
        <begin position="273"/>
        <end position="285"/>
    </location>
</feature>
<evidence type="ECO:0000313" key="3">
    <source>
        <dbReference type="Proteomes" id="UP000655225"/>
    </source>
</evidence>
<feature type="compositionally biased region" description="Polar residues" evidence="1">
    <location>
        <begin position="245"/>
        <end position="259"/>
    </location>
</feature>
<name>A0A835DKX7_TETSI</name>
<feature type="compositionally biased region" description="Basic residues" evidence="1">
    <location>
        <begin position="677"/>
        <end position="686"/>
    </location>
</feature>
<feature type="region of interest" description="Disordered" evidence="1">
    <location>
        <begin position="379"/>
        <end position="420"/>
    </location>
</feature>
<feature type="compositionally biased region" description="Basic and acidic residues" evidence="1">
    <location>
        <begin position="464"/>
        <end position="476"/>
    </location>
</feature>
<feature type="region of interest" description="Disordered" evidence="1">
    <location>
        <begin position="236"/>
        <end position="298"/>
    </location>
</feature>
<gene>
    <name evidence="2" type="ORF">HHK36_009332</name>
</gene>